<evidence type="ECO:0000313" key="2">
    <source>
        <dbReference type="EMBL" id="SEM34655.1"/>
    </source>
</evidence>
<keyword evidence="1" id="KW-0812">Transmembrane</keyword>
<proteinExistence type="predicted"/>
<name>A0A1H7XLU0_9BACT</name>
<keyword evidence="3" id="KW-1185">Reference proteome</keyword>
<keyword evidence="1" id="KW-1133">Transmembrane helix</keyword>
<accession>A0A1H7XLU0</accession>
<evidence type="ECO:0000256" key="1">
    <source>
        <dbReference type="SAM" id="Phobius"/>
    </source>
</evidence>
<keyword evidence="1" id="KW-0472">Membrane</keyword>
<gene>
    <name evidence="2" type="ORF">SAMN04488505_104119</name>
</gene>
<sequence>MFGEKTDFIFIASAFSLFAVLFFGYFFLYAYGKYFGKEVNAVIIATPGSAGRKNNKAVVAVDSEAYDYCLSRGEYNSGKFQVGTTIKVRVVPIIGTIVTNTDYPELPVAIIYWCLVLALGKHFLKSSNEAIKGYSLITHTKLLRIFL</sequence>
<protein>
    <submittedName>
        <fullName evidence="2">Uncharacterized protein</fullName>
    </submittedName>
</protein>
<dbReference type="AlphaFoldDB" id="A0A1H7XLU0"/>
<organism evidence="2 3">
    <name type="scientific">Chitinophaga rupis</name>
    <dbReference type="NCBI Taxonomy" id="573321"/>
    <lineage>
        <taxon>Bacteria</taxon>
        <taxon>Pseudomonadati</taxon>
        <taxon>Bacteroidota</taxon>
        <taxon>Chitinophagia</taxon>
        <taxon>Chitinophagales</taxon>
        <taxon>Chitinophagaceae</taxon>
        <taxon>Chitinophaga</taxon>
    </lineage>
</organism>
<dbReference type="RefSeq" id="WP_089914594.1">
    <property type="nucleotide sequence ID" value="NZ_FOBB01000004.1"/>
</dbReference>
<dbReference type="EMBL" id="FOBB01000004">
    <property type="protein sequence ID" value="SEM34655.1"/>
    <property type="molecule type" value="Genomic_DNA"/>
</dbReference>
<feature type="transmembrane region" description="Helical" evidence="1">
    <location>
        <begin position="7"/>
        <end position="31"/>
    </location>
</feature>
<dbReference type="Proteomes" id="UP000198984">
    <property type="component" value="Unassembled WGS sequence"/>
</dbReference>
<evidence type="ECO:0000313" key="3">
    <source>
        <dbReference type="Proteomes" id="UP000198984"/>
    </source>
</evidence>
<reference evidence="2 3" key="1">
    <citation type="submission" date="2016-10" db="EMBL/GenBank/DDBJ databases">
        <authorList>
            <person name="de Groot N.N."/>
        </authorList>
    </citation>
    <scope>NUCLEOTIDE SEQUENCE [LARGE SCALE GENOMIC DNA]</scope>
    <source>
        <strain evidence="2 3">DSM 21039</strain>
    </source>
</reference>